<dbReference type="InterPro" id="IPR000629">
    <property type="entry name" value="RNA-helicase_DEAD-box_CS"/>
</dbReference>
<evidence type="ECO:0000256" key="2">
    <source>
        <dbReference type="ARBA" id="ARBA00022741"/>
    </source>
</evidence>
<evidence type="ECO:0000313" key="12">
    <source>
        <dbReference type="EnsemblMetazoa" id="G10344.3:cds"/>
    </source>
</evidence>
<dbReference type="PANTHER" id="PTHR47959:SF24">
    <property type="entry name" value="ATP-DEPENDENT RNA HELICASE"/>
    <property type="match status" value="1"/>
</dbReference>
<dbReference type="Proteomes" id="UP000005408">
    <property type="component" value="Unassembled WGS sequence"/>
</dbReference>
<dbReference type="GO" id="GO:0003724">
    <property type="term" value="F:RNA helicase activity"/>
    <property type="evidence" value="ECO:0007669"/>
    <property type="project" value="UniProtKB-EC"/>
</dbReference>
<dbReference type="InterPro" id="IPR011545">
    <property type="entry name" value="DEAD/DEAH_box_helicase_dom"/>
</dbReference>
<dbReference type="PROSITE" id="PS51194">
    <property type="entry name" value="HELICASE_CTER"/>
    <property type="match status" value="1"/>
</dbReference>
<dbReference type="PROSITE" id="PS51192">
    <property type="entry name" value="HELICASE_ATP_BIND_1"/>
    <property type="match status" value="1"/>
</dbReference>
<evidence type="ECO:0000256" key="3">
    <source>
        <dbReference type="ARBA" id="ARBA00022801"/>
    </source>
</evidence>
<proteinExistence type="inferred from homology"/>
<evidence type="ECO:0000256" key="8">
    <source>
        <dbReference type="SAM" id="MobiDB-lite"/>
    </source>
</evidence>
<dbReference type="PROSITE" id="PS00039">
    <property type="entry name" value="DEAD_ATP_HELICASE"/>
    <property type="match status" value="1"/>
</dbReference>
<dbReference type="InterPro" id="IPR050079">
    <property type="entry name" value="DEAD_box_RNA_helicase"/>
</dbReference>
<keyword evidence="13" id="KW-1185">Reference proteome</keyword>
<evidence type="ECO:0000259" key="9">
    <source>
        <dbReference type="PROSITE" id="PS51192"/>
    </source>
</evidence>
<protein>
    <recommendedName>
        <fullName evidence="1">RNA helicase</fullName>
        <ecNumber evidence="1">3.6.4.13</ecNumber>
    </recommendedName>
</protein>
<feature type="domain" description="Helicase ATP-binding" evidence="9">
    <location>
        <begin position="47"/>
        <end position="218"/>
    </location>
</feature>
<evidence type="ECO:0000313" key="13">
    <source>
        <dbReference type="Proteomes" id="UP000005408"/>
    </source>
</evidence>
<dbReference type="AlphaFoldDB" id="A0A8W8HNT8"/>
<dbReference type="CDD" id="cd17955">
    <property type="entry name" value="DEADc_DDX49"/>
    <property type="match status" value="1"/>
</dbReference>
<dbReference type="PANTHER" id="PTHR47959">
    <property type="entry name" value="ATP-DEPENDENT RNA HELICASE RHLE-RELATED"/>
    <property type="match status" value="1"/>
</dbReference>
<dbReference type="InterPro" id="IPR027417">
    <property type="entry name" value="P-loop_NTPase"/>
</dbReference>
<comment type="similarity">
    <text evidence="7">Belongs to the DEAD box helicase family.</text>
</comment>
<evidence type="ECO:0000259" key="11">
    <source>
        <dbReference type="PROSITE" id="PS51195"/>
    </source>
</evidence>
<dbReference type="InterPro" id="IPR014014">
    <property type="entry name" value="RNA_helicase_DEAD_Q_motif"/>
</dbReference>
<keyword evidence="3 7" id="KW-0378">Hydrolase</keyword>
<dbReference type="GO" id="GO:0005524">
    <property type="term" value="F:ATP binding"/>
    <property type="evidence" value="ECO:0007669"/>
    <property type="project" value="UniProtKB-KW"/>
</dbReference>
<feature type="domain" description="Helicase C-terminal" evidence="10">
    <location>
        <begin position="248"/>
        <end position="397"/>
    </location>
</feature>
<organism evidence="12 13">
    <name type="scientific">Magallana gigas</name>
    <name type="common">Pacific oyster</name>
    <name type="synonym">Crassostrea gigas</name>
    <dbReference type="NCBI Taxonomy" id="29159"/>
    <lineage>
        <taxon>Eukaryota</taxon>
        <taxon>Metazoa</taxon>
        <taxon>Spiralia</taxon>
        <taxon>Lophotrochozoa</taxon>
        <taxon>Mollusca</taxon>
        <taxon>Bivalvia</taxon>
        <taxon>Autobranchia</taxon>
        <taxon>Pteriomorphia</taxon>
        <taxon>Ostreida</taxon>
        <taxon>Ostreoidea</taxon>
        <taxon>Ostreidae</taxon>
        <taxon>Magallana</taxon>
    </lineage>
</organism>
<dbReference type="GO" id="GO:0003676">
    <property type="term" value="F:nucleic acid binding"/>
    <property type="evidence" value="ECO:0007669"/>
    <property type="project" value="InterPro"/>
</dbReference>
<dbReference type="InterPro" id="IPR014001">
    <property type="entry name" value="Helicase_ATP-bd"/>
</dbReference>
<accession>A0A8W8HNT8</accession>
<dbReference type="PROSITE" id="PS51195">
    <property type="entry name" value="Q_MOTIF"/>
    <property type="match status" value="1"/>
</dbReference>
<evidence type="ECO:0000256" key="4">
    <source>
        <dbReference type="ARBA" id="ARBA00022806"/>
    </source>
</evidence>
<dbReference type="Gene3D" id="3.40.50.300">
    <property type="entry name" value="P-loop containing nucleotide triphosphate hydrolases"/>
    <property type="match status" value="2"/>
</dbReference>
<dbReference type="GO" id="GO:0016787">
    <property type="term" value="F:hydrolase activity"/>
    <property type="evidence" value="ECO:0007669"/>
    <property type="project" value="UniProtKB-KW"/>
</dbReference>
<evidence type="ECO:0000256" key="7">
    <source>
        <dbReference type="RuleBase" id="RU000492"/>
    </source>
</evidence>
<evidence type="ECO:0000256" key="6">
    <source>
        <dbReference type="PROSITE-ProRule" id="PRU00552"/>
    </source>
</evidence>
<dbReference type="EnsemblMetazoa" id="G10344.3">
    <property type="protein sequence ID" value="G10344.3:cds"/>
    <property type="gene ID" value="G10344"/>
</dbReference>
<keyword evidence="5 7" id="KW-0067">ATP-binding</keyword>
<keyword evidence="2 7" id="KW-0547">Nucleotide-binding</keyword>
<dbReference type="OrthoDB" id="10261904at2759"/>
<dbReference type="InterPro" id="IPR001650">
    <property type="entry name" value="Helicase_C-like"/>
</dbReference>
<keyword evidence="4 7" id="KW-0347">Helicase</keyword>
<evidence type="ECO:0000259" key="10">
    <source>
        <dbReference type="PROSITE" id="PS51194"/>
    </source>
</evidence>
<feature type="short sequence motif" description="Q motif" evidence="6">
    <location>
        <begin position="16"/>
        <end position="44"/>
    </location>
</feature>
<name>A0A8W8HNT8_MAGGI</name>
<dbReference type="FunFam" id="3.40.50.300:FF:000892">
    <property type="entry name" value="probable ATP-dependent RNA helicase DDX49"/>
    <property type="match status" value="1"/>
</dbReference>
<reference evidence="12" key="1">
    <citation type="submission" date="2022-08" db="UniProtKB">
        <authorList>
            <consortium name="EnsemblMetazoa"/>
        </authorList>
    </citation>
    <scope>IDENTIFICATION</scope>
    <source>
        <strain evidence="12">05x7-T-G4-1.051#20</strain>
    </source>
</reference>
<dbReference type="Pfam" id="PF00271">
    <property type="entry name" value="Helicase_C"/>
    <property type="match status" value="1"/>
</dbReference>
<feature type="compositionally biased region" description="Basic residues" evidence="8">
    <location>
        <begin position="457"/>
        <end position="468"/>
    </location>
</feature>
<evidence type="ECO:0000256" key="5">
    <source>
        <dbReference type="ARBA" id="ARBA00022840"/>
    </source>
</evidence>
<sequence length="468" mass="53244">MASGSSSSKQKPSSGEHFEKLGLNEWLWTQCHNMGLRQPTPIQVNCIPPILEGKDCIGCAKTGSGKTAAFALPILQKLSEDPFGIFALVLTPTRELAFQIAEQFNVLGKPINVRVTVITGGLDMMQQGIDLQVKPHIVISTPGRLADHLQSCDTFSLRKIKFLVLDEADRLIEDDFGEQLETIFKVLPKKRQTLLFSATMTKHLKDLQDVAMNKPFFWQQKSEVATVEGLKQYYVLMPADIKDAYLMQILDKYTEINKKSSIMIFTNTCKYTQILGMVCTQLGLPCVVLHSMIRQKERLAALAKFKSNQINILIATDVASRYHYTFIDIPTVDLIINHNVPNKPKDYVHRVGRTARAGRCGTAITLVTQFDVRLVHAIEEFVNSKMEEYDTKEKDVMKILVEVATAKREAEIRLDERDFGVQKEINKRKKLLMEGKDPDEEARKKQKYIREKNQEKKNKRTQKPKSKT</sequence>
<feature type="region of interest" description="Disordered" evidence="8">
    <location>
        <begin position="430"/>
        <end position="468"/>
    </location>
</feature>
<dbReference type="OMA" id="IMIFTDT"/>
<dbReference type="SUPFAM" id="SSF52540">
    <property type="entry name" value="P-loop containing nucleoside triphosphate hydrolases"/>
    <property type="match status" value="2"/>
</dbReference>
<dbReference type="CDD" id="cd18787">
    <property type="entry name" value="SF2_C_DEAD"/>
    <property type="match status" value="1"/>
</dbReference>
<feature type="domain" description="DEAD-box RNA helicase Q" evidence="11">
    <location>
        <begin position="16"/>
        <end position="44"/>
    </location>
</feature>
<dbReference type="EC" id="3.6.4.13" evidence="1"/>
<dbReference type="SMART" id="SM00490">
    <property type="entry name" value="HELICc"/>
    <property type="match status" value="1"/>
</dbReference>
<evidence type="ECO:0000256" key="1">
    <source>
        <dbReference type="ARBA" id="ARBA00012552"/>
    </source>
</evidence>
<dbReference type="GO" id="GO:0005829">
    <property type="term" value="C:cytosol"/>
    <property type="evidence" value="ECO:0007669"/>
    <property type="project" value="TreeGrafter"/>
</dbReference>
<dbReference type="Pfam" id="PF00270">
    <property type="entry name" value="DEAD"/>
    <property type="match status" value="1"/>
</dbReference>
<dbReference type="SMART" id="SM00487">
    <property type="entry name" value="DEXDc"/>
    <property type="match status" value="1"/>
</dbReference>